<evidence type="ECO:0000313" key="7">
    <source>
        <dbReference type="EMBL" id="MVT78133.1"/>
    </source>
</evidence>
<comment type="cofactor">
    <cofactor evidence="5">
        <name>Mg(2+)</name>
        <dbReference type="ChEBI" id="CHEBI:18420"/>
    </cofactor>
</comment>
<protein>
    <recommendedName>
        <fullName evidence="5">Ribonuclease VapC</fullName>
        <shortName evidence="5">RNase VapC</shortName>
        <ecNumber evidence="5">3.1.-.-</ecNumber>
    </recommendedName>
    <alternativeName>
        <fullName evidence="5">Toxin VapC</fullName>
    </alternativeName>
</protein>
<dbReference type="GO" id="GO:0004540">
    <property type="term" value="F:RNA nuclease activity"/>
    <property type="evidence" value="ECO:0007669"/>
    <property type="project" value="InterPro"/>
</dbReference>
<evidence type="ECO:0000259" key="6">
    <source>
        <dbReference type="Pfam" id="PF01850"/>
    </source>
</evidence>
<evidence type="ECO:0000256" key="3">
    <source>
        <dbReference type="ARBA" id="ARBA00022723"/>
    </source>
</evidence>
<keyword evidence="8" id="KW-1185">Reference proteome</keyword>
<comment type="similarity">
    <text evidence="5">Belongs to the PINc/VapC protein family.</text>
</comment>
<evidence type="ECO:0000256" key="1">
    <source>
        <dbReference type="ARBA" id="ARBA00022649"/>
    </source>
</evidence>
<comment type="function">
    <text evidence="5">Toxic component of a toxin-antitoxin (TA) system. An RNase.</text>
</comment>
<dbReference type="CDD" id="cd18692">
    <property type="entry name" value="PIN_VapC-like"/>
    <property type="match status" value="1"/>
</dbReference>
<dbReference type="Gene3D" id="3.40.50.1010">
    <property type="entry name" value="5'-nuclease"/>
    <property type="match status" value="1"/>
</dbReference>
<dbReference type="EMBL" id="WQNE01000046">
    <property type="protein sequence ID" value="MVT78133.1"/>
    <property type="molecule type" value="Genomic_DNA"/>
</dbReference>
<dbReference type="GO" id="GO:0090729">
    <property type="term" value="F:toxin activity"/>
    <property type="evidence" value="ECO:0007669"/>
    <property type="project" value="UniProtKB-KW"/>
</dbReference>
<dbReference type="SUPFAM" id="SSF88723">
    <property type="entry name" value="PIN domain-like"/>
    <property type="match status" value="1"/>
</dbReference>
<keyword evidence="5" id="KW-0800">Toxin</keyword>
<dbReference type="InterPro" id="IPR029060">
    <property type="entry name" value="PIN-like_dom_sf"/>
</dbReference>
<keyword evidence="4 5" id="KW-0378">Hydrolase</keyword>
<feature type="binding site" evidence="5">
    <location>
        <position position="94"/>
    </location>
    <ligand>
        <name>Mg(2+)</name>
        <dbReference type="ChEBI" id="CHEBI:18420"/>
    </ligand>
</feature>
<keyword evidence="3 5" id="KW-0479">Metal-binding</keyword>
<evidence type="ECO:0000256" key="2">
    <source>
        <dbReference type="ARBA" id="ARBA00022722"/>
    </source>
</evidence>
<keyword evidence="1 5" id="KW-1277">Toxin-antitoxin system</keyword>
<dbReference type="EC" id="3.1.-.-" evidence="5"/>
<dbReference type="Pfam" id="PF01850">
    <property type="entry name" value="PIN"/>
    <property type="match status" value="1"/>
</dbReference>
<evidence type="ECO:0000256" key="5">
    <source>
        <dbReference type="HAMAP-Rule" id="MF_00265"/>
    </source>
</evidence>
<sequence>MSAFFDTNILIYAFSTDTRRERALNTIAGGGVISAQVLNEFTNVLRKKQRQDWSVVEAAVQSIRFRFPDIVPITADTHAAAIALARDHTLAFYDALIVATALEAGCNSLYSEDLQHGRSLGGLTIVNPFLQSMP</sequence>
<dbReference type="InterPro" id="IPR002716">
    <property type="entry name" value="PIN_dom"/>
</dbReference>
<evidence type="ECO:0000256" key="4">
    <source>
        <dbReference type="ARBA" id="ARBA00022801"/>
    </source>
</evidence>
<accession>A0A844TGF8</accession>
<name>A0A844TGF8_9BRAD</name>
<dbReference type="HAMAP" id="MF_00265">
    <property type="entry name" value="VapC_Nob1"/>
    <property type="match status" value="1"/>
</dbReference>
<dbReference type="AlphaFoldDB" id="A0A844TGF8"/>
<dbReference type="InterPro" id="IPR022907">
    <property type="entry name" value="VapC_family"/>
</dbReference>
<gene>
    <name evidence="5" type="primary">vapC</name>
    <name evidence="7" type="ORF">GPL20_34680</name>
</gene>
<dbReference type="RefSeq" id="WP_254125478.1">
    <property type="nucleotide sequence ID" value="NZ_JANADL010000013.1"/>
</dbReference>
<reference evidence="7 8" key="1">
    <citation type="submission" date="2019-12" db="EMBL/GenBank/DDBJ databases">
        <title>Draft genome sequences Bradyrhizobium cajani AMBPC1010, Bradyrhizobium pachyrhizi AMBPC1040 and Bradyrhizobium yuanmingense ALSPC3051, three plant growth promoting strains isolated from nodules of Cajanus cajan L. in Dominican Republic.</title>
        <authorList>
            <person name="Flores-Felix J.D."/>
            <person name="Araujo J."/>
            <person name="Diaz-Alcantara C."/>
            <person name="Gonzalez-Andres F."/>
            <person name="Velazquez E."/>
        </authorList>
    </citation>
    <scope>NUCLEOTIDE SEQUENCE [LARGE SCALE GENOMIC DNA]</scope>
    <source>
        <strain evidence="7 8">1010</strain>
    </source>
</reference>
<proteinExistence type="inferred from homology"/>
<keyword evidence="2 5" id="KW-0540">Nuclease</keyword>
<dbReference type="GO" id="GO:0000287">
    <property type="term" value="F:magnesium ion binding"/>
    <property type="evidence" value="ECO:0007669"/>
    <property type="project" value="UniProtKB-UniRule"/>
</dbReference>
<keyword evidence="5" id="KW-0460">Magnesium</keyword>
<dbReference type="GO" id="GO:0016787">
    <property type="term" value="F:hydrolase activity"/>
    <property type="evidence" value="ECO:0007669"/>
    <property type="project" value="UniProtKB-KW"/>
</dbReference>
<feature type="binding site" evidence="5">
    <location>
        <position position="6"/>
    </location>
    <ligand>
        <name>Mg(2+)</name>
        <dbReference type="ChEBI" id="CHEBI:18420"/>
    </ligand>
</feature>
<organism evidence="7 8">
    <name type="scientific">Bradyrhizobium cajani</name>
    <dbReference type="NCBI Taxonomy" id="1928661"/>
    <lineage>
        <taxon>Bacteria</taxon>
        <taxon>Pseudomonadati</taxon>
        <taxon>Pseudomonadota</taxon>
        <taxon>Alphaproteobacteria</taxon>
        <taxon>Hyphomicrobiales</taxon>
        <taxon>Nitrobacteraceae</taxon>
        <taxon>Bradyrhizobium</taxon>
    </lineage>
</organism>
<dbReference type="Proteomes" id="UP000449969">
    <property type="component" value="Unassembled WGS sequence"/>
</dbReference>
<feature type="domain" description="PIN" evidence="6">
    <location>
        <begin position="4"/>
        <end position="113"/>
    </location>
</feature>
<comment type="caution">
    <text evidence="7">The sequence shown here is derived from an EMBL/GenBank/DDBJ whole genome shotgun (WGS) entry which is preliminary data.</text>
</comment>
<evidence type="ECO:0000313" key="8">
    <source>
        <dbReference type="Proteomes" id="UP000449969"/>
    </source>
</evidence>